<feature type="region of interest" description="Disordered" evidence="1">
    <location>
        <begin position="102"/>
        <end position="162"/>
    </location>
</feature>
<evidence type="ECO:0000313" key="2">
    <source>
        <dbReference type="EMBL" id="PDO10766.1"/>
    </source>
</evidence>
<name>A0A2A6E1S7_9BACL</name>
<feature type="compositionally biased region" description="Acidic residues" evidence="1">
    <location>
        <begin position="139"/>
        <end position="162"/>
    </location>
</feature>
<accession>A0A2A6E1S7</accession>
<evidence type="ECO:0000313" key="3">
    <source>
        <dbReference type="Proteomes" id="UP000243688"/>
    </source>
</evidence>
<gene>
    <name evidence="2" type="ORF">BLM47_05365</name>
</gene>
<reference evidence="2 3" key="1">
    <citation type="submission" date="2016-12" db="EMBL/GenBank/DDBJ databases">
        <title>Candidatus Reconcilibacillus cellulovorans genome.</title>
        <authorList>
            <person name="Kolinko S."/>
            <person name="Wu Y.-W."/>
            <person name="Tachea F."/>
            <person name="Denzel E."/>
            <person name="Hiras J."/>
            <person name="Baecker N."/>
            <person name="Chan L.J."/>
            <person name="Eichorst S.A."/>
            <person name="Frey D."/>
            <person name="Adams P.D."/>
            <person name="Pray T."/>
            <person name="Tanjore D."/>
            <person name="Petzold C.J."/>
            <person name="Gladden J.M."/>
            <person name="Simmons B.A."/>
            <person name="Singer S.W."/>
        </authorList>
    </citation>
    <scope>NUCLEOTIDE SEQUENCE [LARGE SCALE GENOMIC DNA]</scope>
    <source>
        <strain evidence="2">JTherm</strain>
    </source>
</reference>
<dbReference type="EMBL" id="MOXJ01000009">
    <property type="protein sequence ID" value="PDO10766.1"/>
    <property type="molecule type" value="Genomic_DNA"/>
</dbReference>
<protein>
    <submittedName>
        <fullName evidence="2">Uncharacterized protein</fullName>
    </submittedName>
</protein>
<evidence type="ECO:0000256" key="1">
    <source>
        <dbReference type="SAM" id="MobiDB-lite"/>
    </source>
</evidence>
<organism evidence="2 3">
    <name type="scientific">Candidatus Reconcilbacillus cellulovorans</name>
    <dbReference type="NCBI Taxonomy" id="1906605"/>
    <lineage>
        <taxon>Bacteria</taxon>
        <taxon>Bacillati</taxon>
        <taxon>Bacillota</taxon>
        <taxon>Bacilli</taxon>
        <taxon>Bacillales</taxon>
        <taxon>Paenibacillaceae</taxon>
        <taxon>Candidatus Reconcilbacillus</taxon>
    </lineage>
</organism>
<comment type="caution">
    <text evidence="2">The sequence shown here is derived from an EMBL/GenBank/DDBJ whole genome shotgun (WGS) entry which is preliminary data.</text>
</comment>
<dbReference type="Proteomes" id="UP000243688">
    <property type="component" value="Unassembled WGS sequence"/>
</dbReference>
<proteinExistence type="predicted"/>
<sequence>MCHATDPEAYFLPFHLSVFGSSVTNQTKKMTNRRRESVMKDGRRLSRVFCVQNIGKSQTYFQGGCDHCRKNGTSAKTITASRRTGSMTVPRQAQVYGAAWTAPESAHIEPPEPPTNGKKTASSAPPRITPGYDYIWGSDQDELWEDPDSLTDPDDLYPNDGR</sequence>
<dbReference type="AlphaFoldDB" id="A0A2A6E1S7"/>